<dbReference type="Gene3D" id="3.30.110.120">
    <property type="match status" value="1"/>
</dbReference>
<reference evidence="13" key="1">
    <citation type="journal article" date="2020" name="Appl. Environ. Microbiol.">
        <title>Diazotrophic Anaeromyxobacter Isolates from Soils.</title>
        <authorList>
            <person name="Masuda Y."/>
            <person name="Yamanaka H."/>
            <person name="Xu Z.X."/>
            <person name="Shiratori Y."/>
            <person name="Aono T."/>
            <person name="Amachi S."/>
            <person name="Senoo K."/>
            <person name="Itoh H."/>
        </authorList>
    </citation>
    <scope>NUCLEOTIDE SEQUENCE [LARGE SCALE GENOMIC DNA]</scope>
    <source>
        <strain evidence="13">R267</strain>
    </source>
</reference>
<protein>
    <recommendedName>
        <fullName evidence="8">Carbamoyltransferase</fullName>
        <ecNumber evidence="8">6.2.-.-</ecNumber>
    </recommendedName>
</protein>
<dbReference type="PANTHER" id="PTHR42959">
    <property type="entry name" value="CARBAMOYLTRANSFERASE"/>
    <property type="match status" value="1"/>
</dbReference>
<dbReference type="PROSITE" id="PS51160">
    <property type="entry name" value="ACYLPHOSPHATASE_3"/>
    <property type="match status" value="1"/>
</dbReference>
<dbReference type="Pfam" id="PF17788">
    <property type="entry name" value="HypF_C"/>
    <property type="match status" value="1"/>
</dbReference>
<dbReference type="InterPro" id="IPR011125">
    <property type="entry name" value="Znf_HypF"/>
</dbReference>
<dbReference type="Gene3D" id="3.90.870.50">
    <property type="match status" value="1"/>
</dbReference>
<evidence type="ECO:0000256" key="2">
    <source>
        <dbReference type="ARBA" id="ARBA00008097"/>
    </source>
</evidence>
<dbReference type="Pfam" id="PF22521">
    <property type="entry name" value="HypF_C_2"/>
    <property type="match status" value="1"/>
</dbReference>
<dbReference type="PROSITE" id="PS51163">
    <property type="entry name" value="YRDC"/>
    <property type="match status" value="1"/>
</dbReference>
<dbReference type="EMBL" id="BJTG01000001">
    <property type="protein sequence ID" value="GEJ55745.1"/>
    <property type="molecule type" value="Genomic_DNA"/>
</dbReference>
<dbReference type="GO" id="GO:0003998">
    <property type="term" value="F:acylphosphatase activity"/>
    <property type="evidence" value="ECO:0007669"/>
    <property type="project" value="UniProtKB-EC"/>
</dbReference>
<feature type="active site" evidence="9">
    <location>
        <position position="43"/>
    </location>
</feature>
<evidence type="ECO:0000313" key="13">
    <source>
        <dbReference type="Proteomes" id="UP000503640"/>
    </source>
</evidence>
<dbReference type="GO" id="GO:0003725">
    <property type="term" value="F:double-stranded RNA binding"/>
    <property type="evidence" value="ECO:0007669"/>
    <property type="project" value="InterPro"/>
</dbReference>
<dbReference type="Gene3D" id="3.30.420.40">
    <property type="match status" value="1"/>
</dbReference>
<dbReference type="GO" id="GO:0051604">
    <property type="term" value="P:protein maturation"/>
    <property type="evidence" value="ECO:0007669"/>
    <property type="project" value="TreeGrafter"/>
</dbReference>
<feature type="domain" description="YrdC-like" evidence="11">
    <location>
        <begin position="209"/>
        <end position="394"/>
    </location>
</feature>
<dbReference type="PIRSF" id="PIRSF006256">
    <property type="entry name" value="CMPcnvr_hdrg_mat"/>
    <property type="match status" value="1"/>
</dbReference>
<feature type="active site" evidence="9">
    <location>
        <position position="25"/>
    </location>
</feature>
<evidence type="ECO:0000256" key="4">
    <source>
        <dbReference type="ARBA" id="ARBA00022723"/>
    </source>
</evidence>
<dbReference type="GO" id="GO:0016874">
    <property type="term" value="F:ligase activity"/>
    <property type="evidence" value="ECO:0007669"/>
    <property type="project" value="UniProtKB-UniRule"/>
</dbReference>
<evidence type="ECO:0000256" key="9">
    <source>
        <dbReference type="PROSITE-ProRule" id="PRU00520"/>
    </source>
</evidence>
<dbReference type="InterPro" id="IPR017945">
    <property type="entry name" value="DHBP_synth_RibB-like_a/b_dom"/>
</dbReference>
<evidence type="ECO:0000259" key="10">
    <source>
        <dbReference type="PROSITE" id="PS51160"/>
    </source>
</evidence>
<dbReference type="Pfam" id="PF01300">
    <property type="entry name" value="Sua5_yciO_yrdC"/>
    <property type="match status" value="1"/>
</dbReference>
<keyword evidence="6" id="KW-0862">Zinc</keyword>
<dbReference type="AlphaFoldDB" id="A0A7I9VHC3"/>
<dbReference type="RefSeq" id="WP_176062535.1">
    <property type="nucleotide sequence ID" value="NZ_BJTG01000001.1"/>
</dbReference>
<dbReference type="InterPro" id="IPR006070">
    <property type="entry name" value="Sua5-like_dom"/>
</dbReference>
<dbReference type="GO" id="GO:0008270">
    <property type="term" value="F:zinc ion binding"/>
    <property type="evidence" value="ECO:0007669"/>
    <property type="project" value="UniProtKB-KW"/>
</dbReference>
<sequence length="769" mass="81535">MPPPSPPAEGLRITIRGTVQGVGMRPFVYRVAGVEGVRGRVRNDARGVTIEAFAGAEALRRFVARLEAERPPAARFDALACERIPDEPVEGFAIVESEGAAAAAPRVSIPPDLATCPDCLRELFDPADRRYRYPFTNCTSCGPRFTIARGVPYDRALTTMAPFALCPACRREYEDPRDRRFHAEPNACPACGPHLALLAPDGRPLAEREEALAAAVQALREGRIVAVKGVGGFHLACDARAPAAVARLRLRKRREEKPLAVMPRDLAEAELLCELGDAERRLLTSPERPIVLAPRRDGCDVAPEVAPDTPLLGLLLPYAPLHHLLLEGVRRPLVMTSANLSEEPIAYRDGEAVARLSGVADLLLVHDREIETRADDSVARVVAGAPVLLRRSRGYAPRPVRLARALGRPVLAVGALLKNTFCLGVGDAAHLGPHIGDLENLETLASFEGAVARLEQFLRARPALLAHDLHPDFTSTRYALERARAEGLPAVAVQHHHAHAAGCMAEHGLEGPALALTWDGTGLGDDGAAWGGELLLARYGGYERLATFRPVALAGGDKAIREPWRVALAALDDAFGGAPPLEALPLFRAAPAGEVALVRQMIARGFNAPPAHGAGRLFDAAAALALARPRAGYEGQLAMALEAVAGGTSPGRYAFHVDTSTAPWQLDWRPLVRELAGDVVAGRPAGLVAARFHGALVAAAAELVRLAAARHGRLPVVLSGGCFANARLAEGIIHELSGVFQVYLPRAAPPGDGGIALGQAVVADARAGA</sequence>
<keyword evidence="3" id="KW-0436">Ligase</keyword>
<evidence type="ECO:0000259" key="11">
    <source>
        <dbReference type="PROSITE" id="PS51163"/>
    </source>
</evidence>
<dbReference type="EC" id="6.2.-.-" evidence="8"/>
<dbReference type="NCBIfam" id="TIGR00143">
    <property type="entry name" value="hypF"/>
    <property type="match status" value="1"/>
</dbReference>
<dbReference type="Proteomes" id="UP000503640">
    <property type="component" value="Unassembled WGS sequence"/>
</dbReference>
<evidence type="ECO:0000313" key="12">
    <source>
        <dbReference type="EMBL" id="GEJ55745.1"/>
    </source>
</evidence>
<keyword evidence="9" id="KW-0378">Hydrolase</keyword>
<comment type="similarity">
    <text evidence="2 8">Belongs to the carbamoyltransferase HypF family.</text>
</comment>
<keyword evidence="4" id="KW-0479">Metal-binding</keyword>
<evidence type="ECO:0000256" key="3">
    <source>
        <dbReference type="ARBA" id="ARBA00022598"/>
    </source>
</evidence>
<evidence type="ECO:0000256" key="8">
    <source>
        <dbReference type="PIRNR" id="PIRNR006256"/>
    </source>
</evidence>
<gene>
    <name evidence="12" type="primary">hypF</name>
    <name evidence="12" type="ORF">AMYX_04860</name>
</gene>
<evidence type="ECO:0000256" key="6">
    <source>
        <dbReference type="ARBA" id="ARBA00022833"/>
    </source>
</evidence>
<dbReference type="Pfam" id="PF00708">
    <property type="entry name" value="Acylphosphatase"/>
    <property type="match status" value="1"/>
</dbReference>
<dbReference type="PANTHER" id="PTHR42959:SF1">
    <property type="entry name" value="CARBAMOYLTRANSFERASE HYPF"/>
    <property type="match status" value="1"/>
</dbReference>
<dbReference type="Gene3D" id="3.30.420.360">
    <property type="match status" value="1"/>
</dbReference>
<name>A0A7I9VHC3_9BACT</name>
<comment type="catalytic activity">
    <reaction evidence="9">
        <text>an acyl phosphate + H2O = a carboxylate + phosphate + H(+)</text>
        <dbReference type="Rhea" id="RHEA:14965"/>
        <dbReference type="ChEBI" id="CHEBI:15377"/>
        <dbReference type="ChEBI" id="CHEBI:15378"/>
        <dbReference type="ChEBI" id="CHEBI:29067"/>
        <dbReference type="ChEBI" id="CHEBI:43474"/>
        <dbReference type="ChEBI" id="CHEBI:59918"/>
        <dbReference type="EC" id="3.6.1.7"/>
    </reaction>
</comment>
<dbReference type="SUPFAM" id="SSF55821">
    <property type="entry name" value="YrdC/RibB"/>
    <property type="match status" value="1"/>
</dbReference>
<dbReference type="SUPFAM" id="SSF54975">
    <property type="entry name" value="Acylphosphatase/BLUF domain-like"/>
    <property type="match status" value="1"/>
</dbReference>
<organism evidence="12 13">
    <name type="scientific">Anaeromyxobacter diazotrophicus</name>
    <dbReference type="NCBI Taxonomy" id="2590199"/>
    <lineage>
        <taxon>Bacteria</taxon>
        <taxon>Pseudomonadati</taxon>
        <taxon>Myxococcota</taxon>
        <taxon>Myxococcia</taxon>
        <taxon>Myxococcales</taxon>
        <taxon>Cystobacterineae</taxon>
        <taxon>Anaeromyxobacteraceae</taxon>
        <taxon>Anaeromyxobacter</taxon>
    </lineage>
</organism>
<keyword evidence="13" id="KW-1185">Reference proteome</keyword>
<evidence type="ECO:0000256" key="7">
    <source>
        <dbReference type="ARBA" id="ARBA00048220"/>
    </source>
</evidence>
<dbReference type="InterPro" id="IPR041440">
    <property type="entry name" value="HypF_C"/>
</dbReference>
<evidence type="ECO:0000256" key="5">
    <source>
        <dbReference type="ARBA" id="ARBA00022771"/>
    </source>
</evidence>
<accession>A0A7I9VHC3</accession>
<proteinExistence type="inferred from homology"/>
<evidence type="ECO:0000256" key="1">
    <source>
        <dbReference type="ARBA" id="ARBA00004711"/>
    </source>
</evidence>
<dbReference type="InterPro" id="IPR055128">
    <property type="entry name" value="HypF_C_2"/>
</dbReference>
<feature type="domain" description="Acylphosphatase-like" evidence="10">
    <location>
        <begin position="10"/>
        <end position="96"/>
    </location>
</feature>
<comment type="caution">
    <text evidence="12">The sequence shown here is derived from an EMBL/GenBank/DDBJ whole genome shotgun (WGS) entry which is preliminary data.</text>
</comment>
<comment type="pathway">
    <text evidence="1">Protein modification; [NiFe] hydrogenase maturation.</text>
</comment>
<dbReference type="GO" id="GO:0016743">
    <property type="term" value="F:carboxyl- or carbamoyltransferase activity"/>
    <property type="evidence" value="ECO:0007669"/>
    <property type="project" value="UniProtKB-UniRule"/>
</dbReference>
<dbReference type="InterPro" id="IPR036046">
    <property type="entry name" value="Acylphosphatase-like_dom_sf"/>
</dbReference>
<dbReference type="InterPro" id="IPR017968">
    <property type="entry name" value="Acylphosphatase_CS"/>
</dbReference>
<comment type="catalytic activity">
    <reaction evidence="7">
        <text>C-terminal L-cysteinyl-[HypE protein] + carbamoyl phosphate + ATP + H2O = C-terminal S-carboxamide-L-cysteinyl-[HypE protein] + AMP + phosphate + diphosphate + H(+)</text>
        <dbReference type="Rhea" id="RHEA:55636"/>
        <dbReference type="Rhea" id="RHEA-COMP:14247"/>
        <dbReference type="Rhea" id="RHEA-COMP:14392"/>
        <dbReference type="ChEBI" id="CHEBI:15377"/>
        <dbReference type="ChEBI" id="CHEBI:15378"/>
        <dbReference type="ChEBI" id="CHEBI:30616"/>
        <dbReference type="ChEBI" id="CHEBI:33019"/>
        <dbReference type="ChEBI" id="CHEBI:43474"/>
        <dbReference type="ChEBI" id="CHEBI:58228"/>
        <dbReference type="ChEBI" id="CHEBI:76913"/>
        <dbReference type="ChEBI" id="CHEBI:139126"/>
        <dbReference type="ChEBI" id="CHEBI:456215"/>
    </reaction>
</comment>
<keyword evidence="12" id="KW-0808">Transferase</keyword>
<dbReference type="UniPathway" id="UPA00335"/>
<dbReference type="InterPro" id="IPR004421">
    <property type="entry name" value="Carbamoyltransferase_HypF"/>
</dbReference>
<dbReference type="PROSITE" id="PS00150">
    <property type="entry name" value="ACYLPHOSPHATASE_1"/>
    <property type="match status" value="1"/>
</dbReference>
<dbReference type="InterPro" id="IPR001792">
    <property type="entry name" value="Acylphosphatase-like_dom"/>
</dbReference>
<dbReference type="Pfam" id="PF07503">
    <property type="entry name" value="zf-HYPF"/>
    <property type="match status" value="2"/>
</dbReference>
<dbReference type="InterPro" id="IPR051060">
    <property type="entry name" value="Carbamoyltrans_HypF-like"/>
</dbReference>
<keyword evidence="5" id="KW-0863">Zinc-finger</keyword>